<dbReference type="Proteomes" id="UP000494165">
    <property type="component" value="Unassembled WGS sequence"/>
</dbReference>
<dbReference type="EMBL" id="CADEPI010000080">
    <property type="protein sequence ID" value="CAB3373028.1"/>
    <property type="molecule type" value="Genomic_DNA"/>
</dbReference>
<feature type="region of interest" description="Disordered" evidence="1">
    <location>
        <begin position="155"/>
        <end position="212"/>
    </location>
</feature>
<keyword evidence="3" id="KW-1185">Reference proteome</keyword>
<evidence type="ECO:0008006" key="4">
    <source>
        <dbReference type="Google" id="ProtNLM"/>
    </source>
</evidence>
<feature type="compositionally biased region" description="Basic and acidic residues" evidence="1">
    <location>
        <begin position="164"/>
        <end position="175"/>
    </location>
</feature>
<evidence type="ECO:0000313" key="3">
    <source>
        <dbReference type="Proteomes" id="UP000494165"/>
    </source>
</evidence>
<evidence type="ECO:0000256" key="1">
    <source>
        <dbReference type="SAM" id="MobiDB-lite"/>
    </source>
</evidence>
<sequence length="399" mass="44055">MNHMQGMSASEKPPPVGTHTTLPQQAARPTSTATAAPVRKHLASQKIHQHQPPQQQLPVQQPLIPAPLPQPMPPQNQFKPPANLPPNLDALDTLAVLSEAPTHPMSSTNHIPDIDHVKPLLGVPAMDPTMSMKPDSPPTNGTRNMHHLAMDVLSPETLPDEDSPEKRDDPLDDTNHWQMNNSLGEKRPTSPPSAPNFSQAFTTKQSAASSTVKTAITWSSLIANVGSSTTGPSPPPNSSSSPKATPGAVNNLQQNFPKLKNKHQDQNARKQMQEIHEQQRKYLKKEQQRVETEGRREKEDFDDLEKIRKAIATPTSKPIDDKQNMRKRKHLETPGGSASASPLSNFNNESANKSRDEKTQEAASIQRLKEMAMFERHEAAGRIDLNAQREILEAFEETL</sequence>
<feature type="compositionally biased region" description="Polar residues" evidence="1">
    <location>
        <begin position="336"/>
        <end position="351"/>
    </location>
</feature>
<organism evidence="2 3">
    <name type="scientific">Cloeon dipterum</name>
    <dbReference type="NCBI Taxonomy" id="197152"/>
    <lineage>
        <taxon>Eukaryota</taxon>
        <taxon>Metazoa</taxon>
        <taxon>Ecdysozoa</taxon>
        <taxon>Arthropoda</taxon>
        <taxon>Hexapoda</taxon>
        <taxon>Insecta</taxon>
        <taxon>Pterygota</taxon>
        <taxon>Palaeoptera</taxon>
        <taxon>Ephemeroptera</taxon>
        <taxon>Pisciforma</taxon>
        <taxon>Baetidae</taxon>
        <taxon>Cloeon</taxon>
    </lineage>
</organism>
<proteinExistence type="predicted"/>
<feature type="compositionally biased region" description="Polar residues" evidence="1">
    <location>
        <begin position="195"/>
        <end position="212"/>
    </location>
</feature>
<name>A0A8S1CW52_9INSE</name>
<feature type="compositionally biased region" description="Basic and acidic residues" evidence="1">
    <location>
        <begin position="262"/>
        <end position="308"/>
    </location>
</feature>
<feature type="region of interest" description="Disordered" evidence="1">
    <location>
        <begin position="224"/>
        <end position="364"/>
    </location>
</feature>
<feature type="region of interest" description="Disordered" evidence="1">
    <location>
        <begin position="1"/>
        <end position="83"/>
    </location>
</feature>
<feature type="compositionally biased region" description="Basic residues" evidence="1">
    <location>
        <begin position="38"/>
        <end position="49"/>
    </location>
</feature>
<reference evidence="2 3" key="1">
    <citation type="submission" date="2020-04" db="EMBL/GenBank/DDBJ databases">
        <authorList>
            <person name="Alioto T."/>
            <person name="Alioto T."/>
            <person name="Gomez Garrido J."/>
        </authorList>
    </citation>
    <scope>NUCLEOTIDE SEQUENCE [LARGE SCALE GENOMIC DNA]</scope>
</reference>
<comment type="caution">
    <text evidence="2">The sequence shown here is derived from an EMBL/GenBank/DDBJ whole genome shotgun (WGS) entry which is preliminary data.</text>
</comment>
<feature type="compositionally biased region" description="Low complexity" evidence="1">
    <location>
        <begin position="23"/>
        <end position="37"/>
    </location>
</feature>
<gene>
    <name evidence="2" type="ORF">CLODIP_2_CD07742</name>
</gene>
<accession>A0A8S1CW52</accession>
<evidence type="ECO:0000313" key="2">
    <source>
        <dbReference type="EMBL" id="CAB3373028.1"/>
    </source>
</evidence>
<feature type="compositionally biased region" description="Low complexity" evidence="1">
    <location>
        <begin position="50"/>
        <end position="63"/>
    </location>
</feature>
<feature type="compositionally biased region" description="Pro residues" evidence="1">
    <location>
        <begin position="64"/>
        <end position="74"/>
    </location>
</feature>
<dbReference type="AlphaFoldDB" id="A0A8S1CW52"/>
<protein>
    <recommendedName>
        <fullName evidence="4">Bromodomain protein 4 C-terminal domain-containing protein</fullName>
    </recommendedName>
</protein>